<dbReference type="SUPFAM" id="SSF47413">
    <property type="entry name" value="lambda repressor-like DNA-binding domains"/>
    <property type="match status" value="1"/>
</dbReference>
<evidence type="ECO:0000313" key="3">
    <source>
        <dbReference type="Proteomes" id="UP001172083"/>
    </source>
</evidence>
<reference evidence="2" key="1">
    <citation type="submission" date="2023-06" db="EMBL/GenBank/DDBJ databases">
        <title>Genomic of Agaribacillus aureum.</title>
        <authorList>
            <person name="Wang G."/>
        </authorList>
    </citation>
    <scope>NUCLEOTIDE SEQUENCE</scope>
    <source>
        <strain evidence="2">BMA12</strain>
    </source>
</reference>
<dbReference type="Gene3D" id="1.10.260.40">
    <property type="entry name" value="lambda repressor-like DNA-binding domains"/>
    <property type="match status" value="1"/>
</dbReference>
<dbReference type="InterPro" id="IPR010982">
    <property type="entry name" value="Lambda_DNA-bd_dom_sf"/>
</dbReference>
<organism evidence="2 3">
    <name type="scientific">Agaribacillus aureus</name>
    <dbReference type="NCBI Taxonomy" id="3051825"/>
    <lineage>
        <taxon>Bacteria</taxon>
        <taxon>Pseudomonadati</taxon>
        <taxon>Bacteroidota</taxon>
        <taxon>Cytophagia</taxon>
        <taxon>Cytophagales</taxon>
        <taxon>Splendidivirgaceae</taxon>
        <taxon>Agaribacillus</taxon>
    </lineage>
</organism>
<proteinExistence type="predicted"/>
<name>A0ABT8LGT7_9BACT</name>
<evidence type="ECO:0000259" key="1">
    <source>
        <dbReference type="PROSITE" id="PS50943"/>
    </source>
</evidence>
<protein>
    <recommendedName>
        <fullName evidence="1">HTH cro/C1-type domain-containing protein</fullName>
    </recommendedName>
</protein>
<keyword evidence="3" id="KW-1185">Reference proteome</keyword>
<sequence>MKKTKKMTTFEREMQDSKFKEAYDKEFREFALSELMLALMEDDKKSVRKLAEMAGLSPTAIQDLRSGKAKDVKFKNFISIIEAMGYGIELVKGKKRIPIHSSMSNQIDFSLL</sequence>
<dbReference type="PROSITE" id="PS50943">
    <property type="entry name" value="HTH_CROC1"/>
    <property type="match status" value="1"/>
</dbReference>
<comment type="caution">
    <text evidence="2">The sequence shown here is derived from an EMBL/GenBank/DDBJ whole genome shotgun (WGS) entry which is preliminary data.</text>
</comment>
<feature type="domain" description="HTH cro/C1-type" evidence="1">
    <location>
        <begin position="36"/>
        <end position="91"/>
    </location>
</feature>
<evidence type="ECO:0000313" key="2">
    <source>
        <dbReference type="EMBL" id="MDN5215571.1"/>
    </source>
</evidence>
<gene>
    <name evidence="2" type="ORF">QQ020_26070</name>
</gene>
<dbReference type="EMBL" id="JAUJEB010000007">
    <property type="protein sequence ID" value="MDN5215571.1"/>
    <property type="molecule type" value="Genomic_DNA"/>
</dbReference>
<dbReference type="InterPro" id="IPR001387">
    <property type="entry name" value="Cro/C1-type_HTH"/>
</dbReference>
<dbReference type="Proteomes" id="UP001172083">
    <property type="component" value="Unassembled WGS sequence"/>
</dbReference>
<dbReference type="RefSeq" id="WP_346760910.1">
    <property type="nucleotide sequence ID" value="NZ_JAUJEB010000007.1"/>
</dbReference>
<accession>A0ABT8LGT7</accession>